<evidence type="ECO:0000259" key="5">
    <source>
        <dbReference type="SMART" id="SM00646"/>
    </source>
</evidence>
<evidence type="ECO:0000313" key="6">
    <source>
        <dbReference type="EMBL" id="SFC50363.1"/>
    </source>
</evidence>
<keyword evidence="4" id="KW-0732">Signal</keyword>
<keyword evidence="7" id="KW-1185">Reference proteome</keyword>
<dbReference type="GO" id="GO:0030288">
    <property type="term" value="C:outer membrane-bounded periplasmic space"/>
    <property type="evidence" value="ECO:0007669"/>
    <property type="project" value="TreeGrafter"/>
</dbReference>
<evidence type="ECO:0000313" key="7">
    <source>
        <dbReference type="Proteomes" id="UP000199046"/>
    </source>
</evidence>
<dbReference type="EC" id="3.5.1.28" evidence="2"/>
<reference evidence="7" key="1">
    <citation type="submission" date="2016-10" db="EMBL/GenBank/DDBJ databases">
        <authorList>
            <person name="Varghese N."/>
            <person name="Submissions S."/>
        </authorList>
    </citation>
    <scope>NUCLEOTIDE SEQUENCE [LARGE SCALE GENOMIC DNA]</scope>
    <source>
        <strain evidence="7">DSM 23439</strain>
    </source>
</reference>
<dbReference type="RefSeq" id="WP_090132862.1">
    <property type="nucleotide sequence ID" value="NZ_FOLY01000003.1"/>
</dbReference>
<accession>A0A1I1JX58</accession>
<dbReference type="InterPro" id="IPR050695">
    <property type="entry name" value="N-acetylmuramoyl_amidase_3"/>
</dbReference>
<dbReference type="Gene3D" id="3.40.630.40">
    <property type="entry name" value="Zn-dependent exopeptidases"/>
    <property type="match status" value="1"/>
</dbReference>
<dbReference type="OrthoDB" id="9806267at2"/>
<dbReference type="InterPro" id="IPR021731">
    <property type="entry name" value="AMIN_dom"/>
</dbReference>
<organism evidence="6 7">
    <name type="scientific">Kushneria avicenniae</name>
    <dbReference type="NCBI Taxonomy" id="402385"/>
    <lineage>
        <taxon>Bacteria</taxon>
        <taxon>Pseudomonadati</taxon>
        <taxon>Pseudomonadota</taxon>
        <taxon>Gammaproteobacteria</taxon>
        <taxon>Oceanospirillales</taxon>
        <taxon>Halomonadaceae</taxon>
        <taxon>Kushneria</taxon>
    </lineage>
</organism>
<sequence length="384" mass="41439">MKRREVLGALAVLSLFPSALVMADDVRSSRYRLKGDDQSALLTLELPPGSDYSYFNLSSPARLVIDLTRVSQVAANGSIAGGTGLVRNIRQGAHGSGRRVVVDLAHEAQVQVTAQPGARGGQQVSIHLGADPLMAAATTRHSEAASGEGGRRPAIIAIDAGHGGKDPGCISQSDDYEKYVALGIAGRLHKRLTSDPDFTPMLTRDTDIFIPLHQRVLLARDAKADMFMSIHADAAMTTKASGASVYILSEHGSSSAESRWMAESENSADRYASTRDSRIYSDNPDVQSTLLELSMRGTMQASRSLGQTTLNNLGEVTNLHQHQVNSAAFAVLKSPETPSMLVENGFMSNRQDARRLLTDSHQQALAEALHQSVRDYFRDNPLYA</sequence>
<dbReference type="PANTHER" id="PTHR30404:SF0">
    <property type="entry name" value="N-ACETYLMURAMOYL-L-ALANINE AMIDASE AMIC"/>
    <property type="match status" value="1"/>
</dbReference>
<gene>
    <name evidence="6" type="ORF">SAMN05421848_1683</name>
</gene>
<evidence type="ECO:0000256" key="3">
    <source>
        <dbReference type="ARBA" id="ARBA00022801"/>
    </source>
</evidence>
<evidence type="ECO:0000256" key="4">
    <source>
        <dbReference type="SAM" id="SignalP"/>
    </source>
</evidence>
<dbReference type="EMBL" id="FOLY01000003">
    <property type="protein sequence ID" value="SFC50363.1"/>
    <property type="molecule type" value="Genomic_DNA"/>
</dbReference>
<dbReference type="Proteomes" id="UP000199046">
    <property type="component" value="Unassembled WGS sequence"/>
</dbReference>
<evidence type="ECO:0000256" key="1">
    <source>
        <dbReference type="ARBA" id="ARBA00001561"/>
    </source>
</evidence>
<dbReference type="GO" id="GO:0009253">
    <property type="term" value="P:peptidoglycan catabolic process"/>
    <property type="evidence" value="ECO:0007669"/>
    <property type="project" value="InterPro"/>
</dbReference>
<dbReference type="Gene3D" id="2.60.40.3500">
    <property type="match status" value="1"/>
</dbReference>
<keyword evidence="3" id="KW-0378">Hydrolase</keyword>
<feature type="domain" description="MurNAc-LAA" evidence="5">
    <location>
        <begin position="216"/>
        <end position="374"/>
    </location>
</feature>
<dbReference type="SMART" id="SM00646">
    <property type="entry name" value="Ami_3"/>
    <property type="match status" value="1"/>
</dbReference>
<dbReference type="SUPFAM" id="SSF53187">
    <property type="entry name" value="Zn-dependent exopeptidases"/>
    <property type="match status" value="1"/>
</dbReference>
<feature type="chain" id="PRO_5011520736" description="N-acetylmuramoyl-L-alanine amidase" evidence="4">
    <location>
        <begin position="24"/>
        <end position="384"/>
    </location>
</feature>
<dbReference type="Pfam" id="PF01520">
    <property type="entry name" value="Amidase_3"/>
    <property type="match status" value="1"/>
</dbReference>
<protein>
    <recommendedName>
        <fullName evidence="2">N-acetylmuramoyl-L-alanine amidase</fullName>
        <ecNumber evidence="2">3.5.1.28</ecNumber>
    </recommendedName>
</protein>
<evidence type="ECO:0000256" key="2">
    <source>
        <dbReference type="ARBA" id="ARBA00011901"/>
    </source>
</evidence>
<name>A0A1I1JX58_9GAMM</name>
<dbReference type="PANTHER" id="PTHR30404">
    <property type="entry name" value="N-ACETYLMURAMOYL-L-ALANINE AMIDASE"/>
    <property type="match status" value="1"/>
</dbReference>
<proteinExistence type="predicted"/>
<dbReference type="STRING" id="402385.SAMN05421848_1683"/>
<dbReference type="Pfam" id="PF11741">
    <property type="entry name" value="AMIN"/>
    <property type="match status" value="1"/>
</dbReference>
<dbReference type="AlphaFoldDB" id="A0A1I1JX58"/>
<dbReference type="InterPro" id="IPR002508">
    <property type="entry name" value="MurNAc-LAA_cat"/>
</dbReference>
<dbReference type="GO" id="GO:0008745">
    <property type="term" value="F:N-acetylmuramoyl-L-alanine amidase activity"/>
    <property type="evidence" value="ECO:0007669"/>
    <property type="project" value="UniProtKB-EC"/>
</dbReference>
<feature type="signal peptide" evidence="4">
    <location>
        <begin position="1"/>
        <end position="23"/>
    </location>
</feature>
<comment type="catalytic activity">
    <reaction evidence="1">
        <text>Hydrolyzes the link between N-acetylmuramoyl residues and L-amino acid residues in certain cell-wall glycopeptides.</text>
        <dbReference type="EC" id="3.5.1.28"/>
    </reaction>
</comment>
<dbReference type="CDD" id="cd02696">
    <property type="entry name" value="MurNAc-LAA"/>
    <property type="match status" value="1"/>
</dbReference>